<feature type="transmembrane region" description="Helical" evidence="5">
    <location>
        <begin position="875"/>
        <end position="895"/>
    </location>
</feature>
<feature type="transmembrane region" description="Helical" evidence="5">
    <location>
        <begin position="382"/>
        <end position="406"/>
    </location>
</feature>
<dbReference type="InterPro" id="IPR011547">
    <property type="entry name" value="SLC26A/SulP_dom"/>
</dbReference>
<dbReference type="STRING" id="3076.A0A2P6U327"/>
<feature type="transmembrane region" description="Helical" evidence="5">
    <location>
        <begin position="950"/>
        <end position="980"/>
    </location>
</feature>
<dbReference type="GO" id="GO:0016020">
    <property type="term" value="C:membrane"/>
    <property type="evidence" value="ECO:0007669"/>
    <property type="project" value="UniProtKB-SubCell"/>
</dbReference>
<dbReference type="SUPFAM" id="SSF52980">
    <property type="entry name" value="Restriction endonuclease-like"/>
    <property type="match status" value="1"/>
</dbReference>
<dbReference type="SUPFAM" id="SSF51206">
    <property type="entry name" value="cAMP-binding domain-like"/>
    <property type="match status" value="1"/>
</dbReference>
<dbReference type="InterPro" id="IPR036513">
    <property type="entry name" value="STAS_dom_sf"/>
</dbReference>
<dbReference type="Proteomes" id="UP000239899">
    <property type="component" value="Unassembled WGS sequence"/>
</dbReference>
<dbReference type="EMBL" id="LHPG02000002">
    <property type="protein sequence ID" value="PRW60720.1"/>
    <property type="molecule type" value="Genomic_DNA"/>
</dbReference>
<dbReference type="CDD" id="cd22343">
    <property type="entry name" value="PDDEXK_lambda_exonuclease-like"/>
    <property type="match status" value="1"/>
</dbReference>
<feature type="transmembrane region" description="Helical" evidence="5">
    <location>
        <begin position="426"/>
        <end position="446"/>
    </location>
</feature>
<dbReference type="Pfam" id="PF09588">
    <property type="entry name" value="YqaJ"/>
    <property type="match status" value="1"/>
</dbReference>
<evidence type="ECO:0000256" key="4">
    <source>
        <dbReference type="ARBA" id="ARBA00023136"/>
    </source>
</evidence>
<feature type="domain" description="Cyclic nucleotide-binding" evidence="6">
    <location>
        <begin position="1321"/>
        <end position="1460"/>
    </location>
</feature>
<dbReference type="OrthoDB" id="409725at2759"/>
<dbReference type="Gene3D" id="3.30.750.24">
    <property type="entry name" value="STAS domain"/>
    <property type="match status" value="1"/>
</dbReference>
<feature type="transmembrane region" description="Helical" evidence="5">
    <location>
        <begin position="699"/>
        <end position="726"/>
    </location>
</feature>
<dbReference type="InterPro" id="IPR011604">
    <property type="entry name" value="PDDEXK-like_dom_sf"/>
</dbReference>
<dbReference type="InterPro" id="IPR002645">
    <property type="entry name" value="STAS_dom"/>
</dbReference>
<evidence type="ECO:0000256" key="1">
    <source>
        <dbReference type="ARBA" id="ARBA00004141"/>
    </source>
</evidence>
<dbReference type="InterPro" id="IPR029021">
    <property type="entry name" value="Prot-tyrosine_phosphatase-like"/>
</dbReference>
<name>A0A2P6U327_CHLSO</name>
<accession>A0A2P6U327</accession>
<dbReference type="InterPro" id="IPR000387">
    <property type="entry name" value="Tyr_Pase_dom"/>
</dbReference>
<evidence type="ECO:0000259" key="8">
    <source>
        <dbReference type="PROSITE" id="PS50801"/>
    </source>
</evidence>
<evidence type="ECO:0000259" key="7">
    <source>
        <dbReference type="PROSITE" id="PS50056"/>
    </source>
</evidence>
<feature type="transmembrane region" description="Helical" evidence="5">
    <location>
        <begin position="641"/>
        <end position="660"/>
    </location>
</feature>
<dbReference type="InterPro" id="IPR000595">
    <property type="entry name" value="cNMP-bd_dom"/>
</dbReference>
<feature type="transmembrane region" description="Helical" evidence="5">
    <location>
        <begin position="1001"/>
        <end position="1033"/>
    </location>
</feature>
<dbReference type="PROSITE" id="PS50801">
    <property type="entry name" value="STAS"/>
    <property type="match status" value="1"/>
</dbReference>
<dbReference type="InterPro" id="IPR014710">
    <property type="entry name" value="RmlC-like_jellyroll"/>
</dbReference>
<keyword evidence="4 5" id="KW-0472">Membrane</keyword>
<feature type="transmembrane region" description="Helical" evidence="5">
    <location>
        <begin position="606"/>
        <end position="629"/>
    </location>
</feature>
<dbReference type="GO" id="GO:0016787">
    <property type="term" value="F:hydrolase activity"/>
    <property type="evidence" value="ECO:0007669"/>
    <property type="project" value="UniProtKB-ARBA"/>
</dbReference>
<protein>
    <submittedName>
        <fullName evidence="9">Sulfate transporter</fullName>
    </submittedName>
</protein>
<organism evidence="9 10">
    <name type="scientific">Chlorella sorokiniana</name>
    <name type="common">Freshwater green alga</name>
    <dbReference type="NCBI Taxonomy" id="3076"/>
    <lineage>
        <taxon>Eukaryota</taxon>
        <taxon>Viridiplantae</taxon>
        <taxon>Chlorophyta</taxon>
        <taxon>core chlorophytes</taxon>
        <taxon>Trebouxiophyceae</taxon>
        <taxon>Chlorellales</taxon>
        <taxon>Chlorellaceae</taxon>
        <taxon>Chlorella clade</taxon>
        <taxon>Chlorella</taxon>
    </lineage>
</organism>
<dbReference type="PROSITE" id="PS50042">
    <property type="entry name" value="CNMP_BINDING_3"/>
    <property type="match status" value="1"/>
</dbReference>
<gene>
    <name evidence="9" type="ORF">C2E21_0715</name>
</gene>
<dbReference type="InterPro" id="IPR019080">
    <property type="entry name" value="YqaJ_viral_recombinase"/>
</dbReference>
<sequence>MRGNRRVKAATEAFRRSFAEAAAAALAAQQRSGSGGSDVAAAEGGEQRSAEWFKLRERRLTASAFSKALGLFSGDRHQLWEEKVGLVQPFAGNAATEWGTSAEPKALATYQAVTGQRIASCMFQVKHDDPVHGWLGASPDGLIESLTLEAASSNSAAAPWDAAAAASGTALWDAGAAGGSGAAPWDTPTAAGSLPPHVAAAIAAGHGPLAGQGRGILEIKCPHNKGQPELAVPPQHATWYYMPQVQGLMDIFDCEWANLYIWTSQRGSAVYHIKRDRAYWSRLWGVLADFWWNHVVPARQEFQAGRWEEVETYRPPVTIPETEELRAWSKRMALAAPTTLFKPQRLRAWSAWQQFDCPTAAKGAMAVLSGGLTVQYGASWPLLARLALGYVALVAVVVATAAATRWTAYAAKGMFFKNPRSGLIPWYWVVLLLPYHMVCRVVCWFYRNSSGENVYDMIAPRLYLGSWPLNASMLPSDNCAIIDCTNELLRHVDVPAYLPLLVFESWAPEPSEMDMAVQWALGQQAKGRDVFCHCTHGHGRSAVTAAAVLMGMGGARTADEALDKTLKARPGVKPNYRQKDMLREWAAAAHLPKAKREERPWRHARAMFAGLVDCTIALPLQTSFAAIIFRDPYFHPLLGSLVKLVFLSSALHQLTVFACSSMPYAVGQVQDVGLIFLSAIASAVVQQCSTAGVTPENTMATVLTAVTAATGVVGILLVCTGALKLARLVQYVPLPVMGGYLCFVGYFVLGSGVSLATGLQVGSSLESWAQLANVAALLKLAPALVLVALISLVMARTRSPFALPTLLVAAPAAFYAVLFTTGHTLADARAAGWVSKPQPGDSEWRFWRAWSLYNIHDFPPSNIHWAALPGQLYKLLTLFFIVAFGSSMDIAAIQADASHELDFNSELMNIGVSNLATAAAGVGFTGSYIFSQSLFMRRIGVESRVMGFTLAAIFLAMFAAPANLLAFLPKFYLGGLTAWIGQDILKDWLLLASRRVSAVEYALLLTTFGLVMGAGLEVGIGVGILLAALHFAYSYSRVTLTAFTVVPSRSGAVRTFDQRTVLNLFSDRITAVSLTGYIFFGSSLNVVETVMAIARSTLSAQPRAPTAPLPATQPVAVGERWAADGQQGQAARSASMRTLPSSGVLRRAHDNAQQVLDSARQAPGDAGEVGNPSCDARQDQLAAALADSPRFLILDFRRVQGLDATAARSFVALHNRLQHMGIQLIATHLPARHAATNVRARLAAQGLVLHQPGPPGSDCCEPEAEPDSRVPWFNTMDAACQYCEEHFLSAAVAHGLCPPPARRMTLAQVLQANLELPRCVLGDVLDYPLAAALLQRFTTKEELRAGQTLFTLGSPADDVWLLESGCVTCCVNFAAGAASSPAHLAGLPPHLQPALAKRVVKYGVGSIVGDLDFFLQRPRSFTATVEVPGGAWRISRAALESLASKDPATLNVLQQLVLRSTCLSAAHALEVLDRVAHSI</sequence>
<evidence type="ECO:0000256" key="5">
    <source>
        <dbReference type="SAM" id="Phobius"/>
    </source>
</evidence>
<feature type="transmembrane region" description="Helical" evidence="5">
    <location>
        <begin position="738"/>
        <end position="759"/>
    </location>
</feature>
<reference evidence="9 10" key="1">
    <citation type="journal article" date="2018" name="Plant J.">
        <title>Genome sequences of Chlorella sorokiniana UTEX 1602 and Micractinium conductrix SAG 241.80: implications to maltose excretion by a green alga.</title>
        <authorList>
            <person name="Arriola M.B."/>
            <person name="Velmurugan N."/>
            <person name="Zhang Y."/>
            <person name="Plunkett M.H."/>
            <person name="Hondzo H."/>
            <person name="Barney B.M."/>
        </authorList>
    </citation>
    <scope>NUCLEOTIDE SEQUENCE [LARGE SCALE GENOMIC DNA]</scope>
    <source>
        <strain evidence="10">UTEX 1602</strain>
    </source>
</reference>
<dbReference type="GO" id="GO:0006281">
    <property type="term" value="P:DNA repair"/>
    <property type="evidence" value="ECO:0007669"/>
    <property type="project" value="UniProtKB-ARBA"/>
</dbReference>
<dbReference type="InterPro" id="IPR052706">
    <property type="entry name" value="Membrane-Transporter-like"/>
</dbReference>
<dbReference type="PANTHER" id="PTHR43310:SF2">
    <property type="entry name" value="SLC26A_SULP TRANSPORTER DOMAIN-CONTAINING PROTEIN"/>
    <property type="match status" value="1"/>
</dbReference>
<evidence type="ECO:0000256" key="3">
    <source>
        <dbReference type="ARBA" id="ARBA00022989"/>
    </source>
</evidence>
<evidence type="ECO:0000256" key="2">
    <source>
        <dbReference type="ARBA" id="ARBA00022692"/>
    </source>
</evidence>
<feature type="transmembrane region" description="Helical" evidence="5">
    <location>
        <begin position="672"/>
        <end position="693"/>
    </location>
</feature>
<dbReference type="Gene3D" id="3.90.190.10">
    <property type="entry name" value="Protein tyrosine phosphatase superfamily"/>
    <property type="match status" value="1"/>
</dbReference>
<dbReference type="Gene3D" id="2.60.120.10">
    <property type="entry name" value="Jelly Rolls"/>
    <property type="match status" value="1"/>
</dbReference>
<keyword evidence="3 5" id="KW-1133">Transmembrane helix</keyword>
<comment type="subcellular location">
    <subcellularLocation>
        <location evidence="1">Membrane</location>
        <topology evidence="1">Multi-pass membrane protein</topology>
    </subcellularLocation>
</comment>
<feature type="transmembrane region" description="Helical" evidence="5">
    <location>
        <begin position="801"/>
        <end position="819"/>
    </location>
</feature>
<dbReference type="CDD" id="cd00038">
    <property type="entry name" value="CAP_ED"/>
    <property type="match status" value="1"/>
</dbReference>
<feature type="domain" description="Tyrosine specific protein phosphatases" evidence="7">
    <location>
        <begin position="511"/>
        <end position="580"/>
    </location>
</feature>
<feature type="domain" description="STAS" evidence="8">
    <location>
        <begin position="1167"/>
        <end position="1283"/>
    </location>
</feature>
<dbReference type="CDD" id="cd07042">
    <property type="entry name" value="STAS_SulP_like_sulfate_transporter"/>
    <property type="match status" value="1"/>
</dbReference>
<dbReference type="InterPro" id="IPR011335">
    <property type="entry name" value="Restrct_endonuc-II-like"/>
</dbReference>
<dbReference type="InterPro" id="IPR018490">
    <property type="entry name" value="cNMP-bd_dom_sf"/>
</dbReference>
<dbReference type="SUPFAM" id="SSF52091">
    <property type="entry name" value="SpoIIaa-like"/>
    <property type="match status" value="1"/>
</dbReference>
<dbReference type="Gene3D" id="3.90.320.10">
    <property type="match status" value="1"/>
</dbReference>
<evidence type="ECO:0000313" key="10">
    <source>
        <dbReference type="Proteomes" id="UP000239899"/>
    </source>
</evidence>
<keyword evidence="2 5" id="KW-0812">Transmembrane</keyword>
<comment type="caution">
    <text evidence="9">The sequence shown here is derived from an EMBL/GenBank/DDBJ whole genome shotgun (WGS) entry which is preliminary data.</text>
</comment>
<dbReference type="PANTHER" id="PTHR43310">
    <property type="entry name" value="SULFATE TRANSPORTER YBAR-RELATED"/>
    <property type="match status" value="1"/>
</dbReference>
<keyword evidence="10" id="KW-1185">Reference proteome</keyword>
<feature type="transmembrane region" description="Helical" evidence="5">
    <location>
        <begin position="771"/>
        <end position="794"/>
    </location>
</feature>
<evidence type="ECO:0000259" key="6">
    <source>
        <dbReference type="PROSITE" id="PS50042"/>
    </source>
</evidence>
<feature type="transmembrane region" description="Helical" evidence="5">
    <location>
        <begin position="907"/>
        <end position="930"/>
    </location>
</feature>
<dbReference type="Pfam" id="PF00916">
    <property type="entry name" value="Sulfate_transp"/>
    <property type="match status" value="1"/>
</dbReference>
<dbReference type="SUPFAM" id="SSF52799">
    <property type="entry name" value="(Phosphotyrosine protein) phosphatases II"/>
    <property type="match status" value="1"/>
</dbReference>
<evidence type="ECO:0000313" key="9">
    <source>
        <dbReference type="EMBL" id="PRW60720.1"/>
    </source>
</evidence>
<dbReference type="PROSITE" id="PS50056">
    <property type="entry name" value="TYR_PHOSPHATASE_2"/>
    <property type="match status" value="1"/>
</dbReference>
<proteinExistence type="predicted"/>